<evidence type="ECO:0000313" key="2">
    <source>
        <dbReference type="Proteomes" id="UP000007878"/>
    </source>
</evidence>
<dbReference type="Proteomes" id="UP000007878">
    <property type="component" value="Chromosome"/>
</dbReference>
<evidence type="ECO:0000313" key="1">
    <source>
        <dbReference type="EMBL" id="AFB21311.1"/>
    </source>
</evidence>
<reference evidence="2" key="1">
    <citation type="submission" date="2012-02" db="EMBL/GenBank/DDBJ databases">
        <title>Complete genome sequence of Rickettsia parkeri strain Portsmouth.</title>
        <authorList>
            <person name="Johnson S.L."/>
            <person name="Munk A.C."/>
            <person name="Han S."/>
            <person name="Bruce D.C."/>
            <person name="Dasch G.A."/>
        </authorList>
    </citation>
    <scope>NUCLEOTIDE SEQUENCE [LARGE SCALE GENOMIC DNA]</scope>
    <source>
        <strain evidence="2">CA410</strain>
    </source>
</reference>
<organism evidence="1 2">
    <name type="scientific">Rickettsia canadensis str. CA410</name>
    <dbReference type="NCBI Taxonomy" id="1105107"/>
    <lineage>
        <taxon>Bacteria</taxon>
        <taxon>Pseudomonadati</taxon>
        <taxon>Pseudomonadota</taxon>
        <taxon>Alphaproteobacteria</taxon>
        <taxon>Rickettsiales</taxon>
        <taxon>Rickettsiaceae</taxon>
        <taxon>Rickettsieae</taxon>
        <taxon>Rickettsia</taxon>
        <taxon>belli group</taxon>
    </lineage>
</organism>
<dbReference type="EMBL" id="CP003304">
    <property type="protein sequence ID" value="AFB21311.1"/>
    <property type="molecule type" value="Genomic_DNA"/>
</dbReference>
<keyword evidence="2" id="KW-1185">Reference proteome</keyword>
<dbReference type="RefSeq" id="WP_014364091.1">
    <property type="nucleotide sequence ID" value="NC_016929.1"/>
</dbReference>
<accession>A0ABN4AB82</accession>
<gene>
    <name evidence="1" type="ORF">RCA_03760</name>
</gene>
<name>A0ABN4AB82_RICCA</name>
<proteinExistence type="predicted"/>
<protein>
    <submittedName>
        <fullName evidence="1">Cell surface antigen (Sca3)</fullName>
    </submittedName>
</protein>
<sequence length="55" mass="6344">MSNTNAQLDGIDKPLTTVRFKPIKLNYNLGESFSTKNNMIEFGVRYIMYSLQNNI</sequence>